<sequence length="425" mass="49167">MTQTSNKELKEKIETAIENKELKTIKMGLGEISVLAYIGIKKREALLLFPSDKVASTMIVYLKDYISAKENLHKKAQGNMEFQREKVIEEAIEQINKKNNVVLAQSNADQTLFQLSFRTRQEFLDAYSAGLKGMQFDRIQKYKAIRKRKHLYSVELKNYQVTNLSIRVLHCAFSLLGKVVDIRINEIGKIAMVQNQIAVIVASDHILSTKKITSLQTRYDFRLNRVKKGDEIMYSIPLTLTFPELTPEEIQGELLSYEKSTGEQERNDETWEVYTDRSAHIQRSSMSWGGVFTKGPAKQKYFMCKSHRGYISSNLAEYYGVLTAIYLTPLNAQLTVYSDSTAAMRFFEMVQSSKDTYTKEVNRFLKDGTVLSIWNNIKNHIKKRKYPVHVQWIKGHGTNEHNNTADRLARRGHEESLVEWDMRLY</sequence>
<protein>
    <recommendedName>
        <fullName evidence="1">RNase H type-1 domain-containing protein</fullName>
    </recommendedName>
</protein>
<name>A0A2T9Y263_9FUNG</name>
<organism evidence="2 3">
    <name type="scientific">Smittium simulii</name>
    <dbReference type="NCBI Taxonomy" id="133385"/>
    <lineage>
        <taxon>Eukaryota</taxon>
        <taxon>Fungi</taxon>
        <taxon>Fungi incertae sedis</taxon>
        <taxon>Zoopagomycota</taxon>
        <taxon>Kickxellomycotina</taxon>
        <taxon>Harpellomycetes</taxon>
        <taxon>Harpellales</taxon>
        <taxon>Legeriomycetaceae</taxon>
        <taxon>Smittium</taxon>
    </lineage>
</organism>
<dbReference type="InterPro" id="IPR002156">
    <property type="entry name" value="RNaseH_domain"/>
</dbReference>
<reference evidence="2 3" key="1">
    <citation type="journal article" date="2018" name="MBio">
        <title>Comparative Genomics Reveals the Core Gene Toolbox for the Fungus-Insect Symbiosis.</title>
        <authorList>
            <person name="Wang Y."/>
            <person name="Stata M."/>
            <person name="Wang W."/>
            <person name="Stajich J.E."/>
            <person name="White M.M."/>
            <person name="Moncalvo J.M."/>
        </authorList>
    </citation>
    <scope>NUCLEOTIDE SEQUENCE [LARGE SCALE GENOMIC DNA]</scope>
    <source>
        <strain evidence="2 3">SWE-8-4</strain>
    </source>
</reference>
<dbReference type="AlphaFoldDB" id="A0A2T9Y263"/>
<dbReference type="InterPro" id="IPR012337">
    <property type="entry name" value="RNaseH-like_sf"/>
</dbReference>
<keyword evidence="3" id="KW-1185">Reference proteome</keyword>
<proteinExistence type="predicted"/>
<dbReference type="SUPFAM" id="SSF53098">
    <property type="entry name" value="Ribonuclease H-like"/>
    <property type="match status" value="1"/>
</dbReference>
<dbReference type="EMBL" id="MBFR01000671">
    <property type="protein sequence ID" value="PVU86432.1"/>
    <property type="molecule type" value="Genomic_DNA"/>
</dbReference>
<dbReference type="Proteomes" id="UP000245383">
    <property type="component" value="Unassembled WGS sequence"/>
</dbReference>
<evidence type="ECO:0000313" key="2">
    <source>
        <dbReference type="EMBL" id="PVU86432.1"/>
    </source>
</evidence>
<evidence type="ECO:0000259" key="1">
    <source>
        <dbReference type="PROSITE" id="PS50879"/>
    </source>
</evidence>
<dbReference type="InterPro" id="IPR036397">
    <property type="entry name" value="RNaseH_sf"/>
</dbReference>
<comment type="caution">
    <text evidence="2">The sequence shown here is derived from an EMBL/GenBank/DDBJ whole genome shotgun (WGS) entry which is preliminary data.</text>
</comment>
<dbReference type="Pfam" id="PF00075">
    <property type="entry name" value="RNase_H"/>
    <property type="match status" value="1"/>
</dbReference>
<evidence type="ECO:0000313" key="3">
    <source>
        <dbReference type="Proteomes" id="UP000245383"/>
    </source>
</evidence>
<dbReference type="Gene3D" id="3.30.420.10">
    <property type="entry name" value="Ribonuclease H-like superfamily/Ribonuclease H"/>
    <property type="match status" value="1"/>
</dbReference>
<feature type="domain" description="RNase H type-1" evidence="1">
    <location>
        <begin position="267"/>
        <end position="414"/>
    </location>
</feature>
<dbReference type="GO" id="GO:0004523">
    <property type="term" value="F:RNA-DNA hybrid ribonuclease activity"/>
    <property type="evidence" value="ECO:0007669"/>
    <property type="project" value="InterPro"/>
</dbReference>
<gene>
    <name evidence="2" type="ORF">BB561_006707</name>
</gene>
<dbReference type="GO" id="GO:0003676">
    <property type="term" value="F:nucleic acid binding"/>
    <property type="evidence" value="ECO:0007669"/>
    <property type="project" value="InterPro"/>
</dbReference>
<dbReference type="PROSITE" id="PS50879">
    <property type="entry name" value="RNASE_H_1"/>
    <property type="match status" value="1"/>
</dbReference>
<accession>A0A2T9Y263</accession>